<dbReference type="AlphaFoldDB" id="A0A1I6PBT9"/>
<dbReference type="OrthoDB" id="2678055at2"/>
<protein>
    <recommendedName>
        <fullName evidence="4">ABC-2 type transport system permease protein</fullName>
    </recommendedName>
</protein>
<reference evidence="3" key="1">
    <citation type="submission" date="2016-10" db="EMBL/GenBank/DDBJ databases">
        <authorList>
            <person name="Varghese N."/>
            <person name="Submissions S."/>
        </authorList>
    </citation>
    <scope>NUCLEOTIDE SEQUENCE [LARGE SCALE GENOMIC DNA]</scope>
    <source>
        <strain evidence="3">DSM 45789</strain>
    </source>
</reference>
<proteinExistence type="predicted"/>
<keyword evidence="1" id="KW-0472">Membrane</keyword>
<feature type="transmembrane region" description="Helical" evidence="1">
    <location>
        <begin position="205"/>
        <end position="225"/>
    </location>
</feature>
<keyword evidence="3" id="KW-1185">Reference proteome</keyword>
<gene>
    <name evidence="2" type="ORF">SAMN05444972_101488</name>
</gene>
<evidence type="ECO:0000256" key="1">
    <source>
        <dbReference type="SAM" id="Phobius"/>
    </source>
</evidence>
<dbReference type="EMBL" id="FPAA01000001">
    <property type="protein sequence ID" value="SFS37629.1"/>
    <property type="molecule type" value="Genomic_DNA"/>
</dbReference>
<evidence type="ECO:0000313" key="2">
    <source>
        <dbReference type="EMBL" id="SFS37629.1"/>
    </source>
</evidence>
<dbReference type="Proteomes" id="UP000198660">
    <property type="component" value="Unassembled WGS sequence"/>
</dbReference>
<feature type="transmembrane region" description="Helical" evidence="1">
    <location>
        <begin position="46"/>
        <end position="67"/>
    </location>
</feature>
<keyword evidence="1" id="KW-0812">Transmembrane</keyword>
<dbReference type="RefSeq" id="WP_091833289.1">
    <property type="nucleotide sequence ID" value="NZ_FPAA01000001.1"/>
</dbReference>
<feature type="transmembrane region" description="Helical" evidence="1">
    <location>
        <begin position="21"/>
        <end position="40"/>
    </location>
</feature>
<evidence type="ECO:0000313" key="3">
    <source>
        <dbReference type="Proteomes" id="UP000198660"/>
    </source>
</evidence>
<evidence type="ECO:0008006" key="4">
    <source>
        <dbReference type="Google" id="ProtNLM"/>
    </source>
</evidence>
<feature type="transmembrane region" description="Helical" evidence="1">
    <location>
        <begin position="164"/>
        <end position="185"/>
    </location>
</feature>
<sequence length="238" mass="27647">MSIRQEILYLIRYELKRSWPALIGTFLFTSIFGIATIILFNSNINSGFSLDFIFITVLPYFCTLYGAKEYWSISKLKQDPFTQQLAWYRTLPISLHGFTMSRMVLSLVLVLVMSTSFFLSIYPFSKPIHSMDAGHYLSFALMWTAYAFSVGSAYTYLEWCKRGIWIFWGPIIVMTVIVCPIIFWLNVFRVNVVQWTIHLSITHPILSVLIAWMSAACLIIGWFFVIKKQIHTRDLAID</sequence>
<name>A0A1I6PBT9_9BACL</name>
<keyword evidence="1" id="KW-1133">Transmembrane helix</keyword>
<feature type="transmembrane region" description="Helical" evidence="1">
    <location>
        <begin position="136"/>
        <end position="157"/>
    </location>
</feature>
<organism evidence="2 3">
    <name type="scientific">Marininema halotolerans</name>
    <dbReference type="NCBI Taxonomy" id="1155944"/>
    <lineage>
        <taxon>Bacteria</taxon>
        <taxon>Bacillati</taxon>
        <taxon>Bacillota</taxon>
        <taxon>Bacilli</taxon>
        <taxon>Bacillales</taxon>
        <taxon>Thermoactinomycetaceae</taxon>
        <taxon>Marininema</taxon>
    </lineage>
</organism>
<accession>A0A1I6PBT9</accession>
<feature type="transmembrane region" description="Helical" evidence="1">
    <location>
        <begin position="104"/>
        <end position="124"/>
    </location>
</feature>